<dbReference type="Proteomes" id="UP000294684">
    <property type="component" value="Unassembled WGS sequence"/>
</dbReference>
<organism evidence="1 2">
    <name type="scientific">Leptospira meyeri</name>
    <dbReference type="NCBI Taxonomy" id="29508"/>
    <lineage>
        <taxon>Bacteria</taxon>
        <taxon>Pseudomonadati</taxon>
        <taxon>Spirochaetota</taxon>
        <taxon>Spirochaetia</taxon>
        <taxon>Leptospirales</taxon>
        <taxon>Leptospiraceae</taxon>
        <taxon>Leptospira</taxon>
    </lineage>
</organism>
<accession>A0A4R8MJ31</accession>
<evidence type="ECO:0000313" key="2">
    <source>
        <dbReference type="Proteomes" id="UP000294684"/>
    </source>
</evidence>
<dbReference type="Gene3D" id="3.30.2310.40">
    <property type="match status" value="1"/>
</dbReference>
<dbReference type="InterPro" id="IPR038493">
    <property type="entry name" value="MqsR_sf"/>
</dbReference>
<dbReference type="GO" id="GO:0017148">
    <property type="term" value="P:negative regulation of translation"/>
    <property type="evidence" value="ECO:0007669"/>
    <property type="project" value="InterPro"/>
</dbReference>
<protein>
    <submittedName>
        <fullName evidence="1">Motility quorum-sensing regulator/GCU-specific mRNA interferase toxin</fullName>
    </submittedName>
</protein>
<dbReference type="InterPro" id="IPR031451">
    <property type="entry name" value="MqsR_toxin"/>
</dbReference>
<dbReference type="AlphaFoldDB" id="A0A4R8MJ31"/>
<gene>
    <name evidence="1" type="ORF">CLV96_4025</name>
</gene>
<sequence>MEKRVCHYPLKKIKELITEGKFSITKNAQKTAIEQFGYGETEIINEVLNLHNSDFFKSMTSHNNHLLWHDVYKKEGNNYKLYIKIQISNSNTLVISFKGDESL</sequence>
<dbReference type="GO" id="GO:0044010">
    <property type="term" value="P:single-species biofilm formation"/>
    <property type="evidence" value="ECO:0007669"/>
    <property type="project" value="InterPro"/>
</dbReference>
<dbReference type="GO" id="GO:0009372">
    <property type="term" value="P:quorum sensing"/>
    <property type="evidence" value="ECO:0007669"/>
    <property type="project" value="InterPro"/>
</dbReference>
<reference evidence="1 2" key="1">
    <citation type="submission" date="2019-03" db="EMBL/GenBank/DDBJ databases">
        <title>Genomic Encyclopedia of Archaeal and Bacterial Type Strains, Phase II (KMG-II): from individual species to whole genera.</title>
        <authorList>
            <person name="Goeker M."/>
        </authorList>
    </citation>
    <scope>NUCLEOTIDE SEQUENCE [LARGE SCALE GENOMIC DNA]</scope>
    <source>
        <strain evidence="1 2">DSM 21537</strain>
    </source>
</reference>
<dbReference type="Pfam" id="PF15723">
    <property type="entry name" value="MqsR_toxin"/>
    <property type="match status" value="1"/>
</dbReference>
<dbReference type="EMBL" id="SORO01000014">
    <property type="protein sequence ID" value="TDY65886.1"/>
    <property type="molecule type" value="Genomic_DNA"/>
</dbReference>
<dbReference type="OrthoDB" id="345017at2"/>
<keyword evidence="2" id="KW-1185">Reference proteome</keyword>
<name>A0A4R8MJ31_LEPME</name>
<dbReference type="RefSeq" id="WP_004786379.1">
    <property type="nucleotide sequence ID" value="NZ_SORO01000014.1"/>
</dbReference>
<comment type="caution">
    <text evidence="1">The sequence shown here is derived from an EMBL/GenBank/DDBJ whole genome shotgun (WGS) entry which is preliminary data.</text>
</comment>
<evidence type="ECO:0000313" key="1">
    <source>
        <dbReference type="EMBL" id="TDY65886.1"/>
    </source>
</evidence>
<dbReference type="CDD" id="cd12869">
    <property type="entry name" value="MqsR"/>
    <property type="match status" value="1"/>
</dbReference>
<dbReference type="STRING" id="1193051.LEP1GSC017_0454"/>
<proteinExistence type="predicted"/>
<dbReference type="GeneID" id="79829255"/>